<organism evidence="2 3">
    <name type="scientific">Fibroporia radiculosa</name>
    <dbReference type="NCBI Taxonomy" id="599839"/>
    <lineage>
        <taxon>Eukaryota</taxon>
        <taxon>Fungi</taxon>
        <taxon>Dikarya</taxon>
        <taxon>Basidiomycota</taxon>
        <taxon>Agaricomycotina</taxon>
        <taxon>Agaricomycetes</taxon>
        <taxon>Polyporales</taxon>
        <taxon>Fibroporiaceae</taxon>
        <taxon>Fibroporia</taxon>
    </lineage>
</organism>
<keyword evidence="3" id="KW-1185">Reference proteome</keyword>
<evidence type="ECO:0000256" key="1">
    <source>
        <dbReference type="SAM" id="Phobius"/>
    </source>
</evidence>
<proteinExistence type="predicted"/>
<keyword evidence="1" id="KW-0472">Membrane</keyword>
<dbReference type="AlphaFoldDB" id="J4I3C1"/>
<feature type="transmembrane region" description="Helical" evidence="1">
    <location>
        <begin position="6"/>
        <end position="27"/>
    </location>
</feature>
<accession>J4I3C1</accession>
<dbReference type="Proteomes" id="UP000006352">
    <property type="component" value="Unassembled WGS sequence"/>
</dbReference>
<protein>
    <submittedName>
        <fullName evidence="2">Uncharacterized protein</fullName>
    </submittedName>
</protein>
<keyword evidence="1" id="KW-1133">Transmembrane helix</keyword>
<reference evidence="2 3" key="1">
    <citation type="journal article" date="2012" name="Appl. Environ. Microbiol.">
        <title>Short-read sequencing for genomic analysis of the brown rot fungus Fibroporia radiculosa.</title>
        <authorList>
            <person name="Tang J.D."/>
            <person name="Perkins A.D."/>
            <person name="Sonstegard T.S."/>
            <person name="Schroeder S.G."/>
            <person name="Burgess S.C."/>
            <person name="Diehl S.V."/>
        </authorList>
    </citation>
    <scope>NUCLEOTIDE SEQUENCE [LARGE SCALE GENOMIC DNA]</scope>
    <source>
        <strain evidence="2 3">TFFH 294</strain>
    </source>
</reference>
<dbReference type="HOGENOM" id="CLU_706033_0_0_1"/>
<gene>
    <name evidence="2" type="ORF">FIBRA_08794</name>
</gene>
<dbReference type="RefSeq" id="XP_012185805.1">
    <property type="nucleotide sequence ID" value="XM_012330415.1"/>
</dbReference>
<dbReference type="EMBL" id="HE797374">
    <property type="protein sequence ID" value="CCM06522.1"/>
    <property type="molecule type" value="Genomic_DNA"/>
</dbReference>
<dbReference type="GeneID" id="24101422"/>
<name>J4I3C1_9APHY</name>
<dbReference type="OrthoDB" id="2758729at2759"/>
<dbReference type="InParanoid" id="J4I3C1"/>
<evidence type="ECO:0000313" key="3">
    <source>
        <dbReference type="Proteomes" id="UP000006352"/>
    </source>
</evidence>
<sequence>MTSDATFNILGVVFGVCGLLPALFTFISSQLPSNKLRKLDFALEETETLLKSTVEEGLFPDGALIPDAEGDLSRIRIHAEEVRLQSHCAATVTKQLVGMLTGLSSRISMLYQEAKQLKARISSSTAEARKRLEIERQLRHSSTCGTDSLQTHNISPADRVPETYGTSSRLWEIVFSTPFSFTFSHDGATEHSGISRIKDAFRGLASRFERHAFIPPDEASSSALPLTSVHMAVLDSVTLLDADSSYNPSRPDTAHTTLDSSCLLSTGEQTTKPDTWSHRPLSRHPRRVRQLYTTRGHQRIFLTRFATSQRPTRAKHSRRMSASTRSSMSSAETNVMYFVVEAERFTSGDSLSGDGRDDDLWEDDDDLTTQDKPMKHCAPGTCAPIIVSNVV</sequence>
<keyword evidence="1" id="KW-0812">Transmembrane</keyword>
<evidence type="ECO:0000313" key="2">
    <source>
        <dbReference type="EMBL" id="CCM06522.1"/>
    </source>
</evidence>